<keyword evidence="1" id="KW-1133">Transmembrane helix</keyword>
<evidence type="ECO:0000256" key="1">
    <source>
        <dbReference type="SAM" id="Phobius"/>
    </source>
</evidence>
<dbReference type="AlphaFoldDB" id="A0A2N9GTM5"/>
<dbReference type="EMBL" id="OIVN01002328">
    <property type="protein sequence ID" value="SPD02634.1"/>
    <property type="molecule type" value="Genomic_DNA"/>
</dbReference>
<gene>
    <name evidence="2" type="ORF">FSB_LOCUS30516</name>
</gene>
<sequence>MGEVHKYHLVGWDRFVPRCSLGVLVFGSVPFIVLLGKWLWRFVEGIIFGAEFWLLNIWREEVETSSHGCSLWKHIRMGWDAFLSLSLMLAWEMVVAFLEEFGVEIPSKGGFLHWLAWGDPYFAKEKGFCVAGWVLCKRDDERSSLYSLLGSSEIVEFGDWCYGNWVFPNQVLDLHLAGGTGLGRRSSVWNLFLRA</sequence>
<name>A0A2N9GTM5_FAGSY</name>
<evidence type="ECO:0000313" key="2">
    <source>
        <dbReference type="EMBL" id="SPD02634.1"/>
    </source>
</evidence>
<keyword evidence="1" id="KW-0812">Transmembrane</keyword>
<feature type="transmembrane region" description="Helical" evidence="1">
    <location>
        <begin position="15"/>
        <end position="33"/>
    </location>
</feature>
<keyword evidence="1" id="KW-0472">Membrane</keyword>
<protein>
    <recommendedName>
        <fullName evidence="3">Reverse transcriptase zinc-binding domain-containing protein</fullName>
    </recommendedName>
</protein>
<accession>A0A2N9GTM5</accession>
<proteinExistence type="predicted"/>
<reference evidence="2" key="1">
    <citation type="submission" date="2018-02" db="EMBL/GenBank/DDBJ databases">
        <authorList>
            <person name="Cohen D.B."/>
            <person name="Kent A.D."/>
        </authorList>
    </citation>
    <scope>NUCLEOTIDE SEQUENCE</scope>
</reference>
<organism evidence="2">
    <name type="scientific">Fagus sylvatica</name>
    <name type="common">Beechnut</name>
    <dbReference type="NCBI Taxonomy" id="28930"/>
    <lineage>
        <taxon>Eukaryota</taxon>
        <taxon>Viridiplantae</taxon>
        <taxon>Streptophyta</taxon>
        <taxon>Embryophyta</taxon>
        <taxon>Tracheophyta</taxon>
        <taxon>Spermatophyta</taxon>
        <taxon>Magnoliopsida</taxon>
        <taxon>eudicotyledons</taxon>
        <taxon>Gunneridae</taxon>
        <taxon>Pentapetalae</taxon>
        <taxon>rosids</taxon>
        <taxon>fabids</taxon>
        <taxon>Fagales</taxon>
        <taxon>Fagaceae</taxon>
        <taxon>Fagus</taxon>
    </lineage>
</organism>
<evidence type="ECO:0008006" key="3">
    <source>
        <dbReference type="Google" id="ProtNLM"/>
    </source>
</evidence>